<evidence type="ECO:0000313" key="2">
    <source>
        <dbReference type="Proteomes" id="UP000230066"/>
    </source>
</evidence>
<dbReference type="PANTHER" id="PTHR12835">
    <property type="entry name" value="BIOTIN PROTEIN LIGASE"/>
    <property type="match status" value="1"/>
</dbReference>
<name>A0A4E0RG39_FASHE</name>
<dbReference type="InterPro" id="IPR045864">
    <property type="entry name" value="aa-tRNA-synth_II/BPL/LPL"/>
</dbReference>
<dbReference type="Gene3D" id="3.30.930.10">
    <property type="entry name" value="Bira Bifunctional Protein, Domain 2"/>
    <property type="match status" value="1"/>
</dbReference>
<sequence>MGTWSTVCTTFFAKRILGFIEKRVNFFQADKAALNVYCLRAPSNVIDPDVCHKLHDHVSKKLTQSIDKDQLIVYPLFRKEFVSELWQTSTKLLVSIEARTSDSEDFNQEFNLITRFIANGGHVMLLIDPPNDSLSGNRSEFGTILSDPLTDVSERFVTNGQSGVTWQWSIQSSIPHLELDSSPDKQRTRILVGSGSDGSQLTVRVVVMLVDCVNQHPHMLLEALRLLNIPCANSLLNPHSEIETKASADRIVMHYLVGPNEQAITPEKMQSNLLTLKNNANETQYAIQPIYSSDPSLPAGFSWTEYLSTLKTHVLGRALLWAESLPSSYSLGERLLPTLPADSGLVIVSNQQTEGKEPSNAVSSSVNLSLNLIGRGSNRWISLIGQASFTFHMTLRRPCTITPDSNASFPFMNLVTLMQHVVALAIVFASRRIIAGRLGLVRTEDPEPEPESLANLKLPGPAIRVKWPNDVYVVDDEIRSSASGTKAGNRGILGKLAGLLTKCTMVDSRQVDFISGVGINVQNVIPSICLQQVLDDVQPTAVSITTAEVIAQVLNQLERLIMPVVDPKSTRDLDWLLDLYTKCWIHENQRVLVQTPPVASGDNPRACIIVGLDKFGYLRVRDACDGAEYTLHPDGNSMDMMRGLIRPK</sequence>
<dbReference type="PANTHER" id="PTHR12835:SF5">
    <property type="entry name" value="BIOTIN--PROTEIN LIGASE"/>
    <property type="match status" value="1"/>
</dbReference>
<reference evidence="1" key="1">
    <citation type="submission" date="2019-03" db="EMBL/GenBank/DDBJ databases">
        <title>Improved annotation for the trematode Fasciola hepatica.</title>
        <authorList>
            <person name="Choi Y.-J."/>
            <person name="Martin J."/>
            <person name="Mitreva M."/>
        </authorList>
    </citation>
    <scope>NUCLEOTIDE SEQUENCE [LARGE SCALE GENOMIC DNA]</scope>
</reference>
<organism evidence="1 2">
    <name type="scientific">Fasciola hepatica</name>
    <name type="common">Liver fluke</name>
    <dbReference type="NCBI Taxonomy" id="6192"/>
    <lineage>
        <taxon>Eukaryota</taxon>
        <taxon>Metazoa</taxon>
        <taxon>Spiralia</taxon>
        <taxon>Lophotrochozoa</taxon>
        <taxon>Platyhelminthes</taxon>
        <taxon>Trematoda</taxon>
        <taxon>Digenea</taxon>
        <taxon>Plagiorchiida</taxon>
        <taxon>Echinostomata</taxon>
        <taxon>Echinostomatoidea</taxon>
        <taxon>Fasciolidae</taxon>
        <taxon>Fasciola</taxon>
    </lineage>
</organism>
<dbReference type="SUPFAM" id="SSF55681">
    <property type="entry name" value="Class II aaRS and biotin synthetases"/>
    <property type="match status" value="1"/>
</dbReference>
<evidence type="ECO:0008006" key="3">
    <source>
        <dbReference type="Google" id="ProtNLM"/>
    </source>
</evidence>
<gene>
    <name evidence="1" type="ORF">D915_002578</name>
</gene>
<dbReference type="GO" id="GO:0004077">
    <property type="term" value="F:biotin--[biotin carboxyl-carrier protein] ligase activity"/>
    <property type="evidence" value="ECO:0007669"/>
    <property type="project" value="TreeGrafter"/>
</dbReference>
<dbReference type="GO" id="GO:0005737">
    <property type="term" value="C:cytoplasm"/>
    <property type="evidence" value="ECO:0007669"/>
    <property type="project" value="TreeGrafter"/>
</dbReference>
<comment type="caution">
    <text evidence="1">The sequence shown here is derived from an EMBL/GenBank/DDBJ whole genome shotgun (WGS) entry which is preliminary data.</text>
</comment>
<keyword evidence="2" id="KW-1185">Reference proteome</keyword>
<proteinExistence type="predicted"/>
<accession>A0A4E0RG39</accession>
<dbReference type="Proteomes" id="UP000230066">
    <property type="component" value="Unassembled WGS sequence"/>
</dbReference>
<dbReference type="AlphaFoldDB" id="A0A4E0RG39"/>
<dbReference type="EMBL" id="JXXN02000720">
    <property type="protein sequence ID" value="THD26506.1"/>
    <property type="molecule type" value="Genomic_DNA"/>
</dbReference>
<protein>
    <recommendedName>
        <fullName evidence="3">Biotin--protein ligase</fullName>
    </recommendedName>
</protein>
<evidence type="ECO:0000313" key="1">
    <source>
        <dbReference type="EMBL" id="THD26506.1"/>
    </source>
</evidence>